<name>B4KCG2_DROMO</name>
<gene>
    <name evidence="3" type="primary">Dmoj\GI24448</name>
    <name evidence="3" type="ORF">Dmoj_GI24448</name>
</gene>
<keyword evidence="4" id="KW-1185">Reference proteome</keyword>
<dbReference type="InParanoid" id="B4KCG2"/>
<dbReference type="EMBL" id="CH933806">
    <property type="protein sequence ID" value="EDW14781.2"/>
    <property type="molecule type" value="Genomic_DNA"/>
</dbReference>
<feature type="transmembrane region" description="Helical" evidence="1">
    <location>
        <begin position="37"/>
        <end position="61"/>
    </location>
</feature>
<feature type="domain" description="DUF4789" evidence="2">
    <location>
        <begin position="85"/>
        <end position="174"/>
    </location>
</feature>
<keyword evidence="1" id="KW-0812">Transmembrane</keyword>
<protein>
    <recommendedName>
        <fullName evidence="2">DUF4789 domain-containing protein</fullName>
    </recommendedName>
</protein>
<dbReference type="InterPro" id="IPR031993">
    <property type="entry name" value="DUF4789"/>
</dbReference>
<dbReference type="AlphaFoldDB" id="B4KCG2"/>
<dbReference type="OrthoDB" id="6338576at2759"/>
<dbReference type="KEGG" id="dmo:Dmoj_GI24448"/>
<sequence length="243" mass="27479">MNGAQLWSYFSELPSLNSVLCIVLLRMDVGFEILPKLEWHFVLFYGLFTVIIGLSCAQVAYVEDADIDKQKSNLEGRKPLYSPARCARYQLLYPGDQLNDWICDCAPAALYHPESDACYPAYRQGPCNDSQILVLYKEKVIPECVNNPCRQDGHFLIRDTCFEFGSMNQSKNPCPKKEYTYVLGVNPRTLMVDCVQLSTQLETRISLDEPNNSVAPPEYHIDLAKKCGRGSRLFAQGRCTATP</sequence>
<keyword evidence="1" id="KW-0472">Membrane</keyword>
<organism evidence="3 4">
    <name type="scientific">Drosophila mojavensis</name>
    <name type="common">Fruit fly</name>
    <dbReference type="NCBI Taxonomy" id="7230"/>
    <lineage>
        <taxon>Eukaryota</taxon>
        <taxon>Metazoa</taxon>
        <taxon>Ecdysozoa</taxon>
        <taxon>Arthropoda</taxon>
        <taxon>Hexapoda</taxon>
        <taxon>Insecta</taxon>
        <taxon>Pterygota</taxon>
        <taxon>Neoptera</taxon>
        <taxon>Endopterygota</taxon>
        <taxon>Diptera</taxon>
        <taxon>Brachycera</taxon>
        <taxon>Muscomorpha</taxon>
        <taxon>Ephydroidea</taxon>
        <taxon>Drosophilidae</taxon>
        <taxon>Drosophila</taxon>
    </lineage>
</organism>
<evidence type="ECO:0000256" key="1">
    <source>
        <dbReference type="SAM" id="Phobius"/>
    </source>
</evidence>
<proteinExistence type="predicted"/>
<dbReference type="HOGENOM" id="CLU_096599_0_0_1"/>
<keyword evidence="1" id="KW-1133">Transmembrane helix</keyword>
<dbReference type="eggNOG" id="ENOG502S605">
    <property type="taxonomic scope" value="Eukaryota"/>
</dbReference>
<evidence type="ECO:0000259" key="2">
    <source>
        <dbReference type="Pfam" id="PF16033"/>
    </source>
</evidence>
<evidence type="ECO:0000313" key="3">
    <source>
        <dbReference type="EMBL" id="EDW14781.2"/>
    </source>
</evidence>
<dbReference type="Pfam" id="PF16033">
    <property type="entry name" value="DUF4789"/>
    <property type="match status" value="1"/>
</dbReference>
<dbReference type="PANTHER" id="PTHR21177:SF4">
    <property type="entry name" value="IP06524P"/>
    <property type="match status" value="1"/>
</dbReference>
<dbReference type="Proteomes" id="UP000009192">
    <property type="component" value="Unassembled WGS sequence"/>
</dbReference>
<evidence type="ECO:0000313" key="4">
    <source>
        <dbReference type="Proteomes" id="UP000009192"/>
    </source>
</evidence>
<dbReference type="PANTHER" id="PTHR21177">
    <property type="entry name" value="IP06524P-RELATED"/>
    <property type="match status" value="1"/>
</dbReference>
<reference evidence="3 4" key="1">
    <citation type="journal article" date="2007" name="Nature">
        <title>Evolution of genes and genomes on the Drosophila phylogeny.</title>
        <authorList>
            <consortium name="Drosophila 12 Genomes Consortium"/>
            <person name="Clark A.G."/>
            <person name="Eisen M.B."/>
            <person name="Smith D.R."/>
            <person name="Bergman C.M."/>
            <person name="Oliver B."/>
            <person name="Markow T.A."/>
            <person name="Kaufman T.C."/>
            <person name="Kellis M."/>
            <person name="Gelbart W."/>
            <person name="Iyer V.N."/>
            <person name="Pollard D.A."/>
            <person name="Sackton T.B."/>
            <person name="Larracuente A.M."/>
            <person name="Singh N.D."/>
            <person name="Abad J.P."/>
            <person name="Abt D.N."/>
            <person name="Adryan B."/>
            <person name="Aguade M."/>
            <person name="Akashi H."/>
            <person name="Anderson W.W."/>
            <person name="Aquadro C.F."/>
            <person name="Ardell D.H."/>
            <person name="Arguello R."/>
            <person name="Artieri C.G."/>
            <person name="Barbash D.A."/>
            <person name="Barker D."/>
            <person name="Barsanti P."/>
            <person name="Batterham P."/>
            <person name="Batzoglou S."/>
            <person name="Begun D."/>
            <person name="Bhutkar A."/>
            <person name="Blanco E."/>
            <person name="Bosak S.A."/>
            <person name="Bradley R.K."/>
            <person name="Brand A.D."/>
            <person name="Brent M.R."/>
            <person name="Brooks A.N."/>
            <person name="Brown R.H."/>
            <person name="Butlin R.K."/>
            <person name="Caggese C."/>
            <person name="Calvi B.R."/>
            <person name="Bernardo de Carvalho A."/>
            <person name="Caspi A."/>
            <person name="Castrezana S."/>
            <person name="Celniker S.E."/>
            <person name="Chang J.L."/>
            <person name="Chapple C."/>
            <person name="Chatterji S."/>
            <person name="Chinwalla A."/>
            <person name="Civetta A."/>
            <person name="Clifton S.W."/>
            <person name="Comeron J.M."/>
            <person name="Costello J.C."/>
            <person name="Coyne J.A."/>
            <person name="Daub J."/>
            <person name="David R.G."/>
            <person name="Delcher A.L."/>
            <person name="Delehaunty K."/>
            <person name="Do C.B."/>
            <person name="Ebling H."/>
            <person name="Edwards K."/>
            <person name="Eickbush T."/>
            <person name="Evans J.D."/>
            <person name="Filipski A."/>
            <person name="Findeiss S."/>
            <person name="Freyhult E."/>
            <person name="Fulton L."/>
            <person name="Fulton R."/>
            <person name="Garcia A.C."/>
            <person name="Gardiner A."/>
            <person name="Garfield D.A."/>
            <person name="Garvin B.E."/>
            <person name="Gibson G."/>
            <person name="Gilbert D."/>
            <person name="Gnerre S."/>
            <person name="Godfrey J."/>
            <person name="Good R."/>
            <person name="Gotea V."/>
            <person name="Gravely B."/>
            <person name="Greenberg A.J."/>
            <person name="Griffiths-Jones S."/>
            <person name="Gross S."/>
            <person name="Guigo R."/>
            <person name="Gustafson E.A."/>
            <person name="Haerty W."/>
            <person name="Hahn M.W."/>
            <person name="Halligan D.L."/>
            <person name="Halpern A.L."/>
            <person name="Halter G.M."/>
            <person name="Han M.V."/>
            <person name="Heger A."/>
            <person name="Hillier L."/>
            <person name="Hinrichs A.S."/>
            <person name="Holmes I."/>
            <person name="Hoskins R.A."/>
            <person name="Hubisz M.J."/>
            <person name="Hultmark D."/>
            <person name="Huntley M.A."/>
            <person name="Jaffe D.B."/>
            <person name="Jagadeeshan S."/>
            <person name="Jeck W.R."/>
            <person name="Johnson J."/>
            <person name="Jones C.D."/>
            <person name="Jordan W.C."/>
            <person name="Karpen G.H."/>
            <person name="Kataoka E."/>
            <person name="Keightley P.D."/>
            <person name="Kheradpour P."/>
            <person name="Kirkness E.F."/>
            <person name="Koerich L.B."/>
            <person name="Kristiansen K."/>
            <person name="Kudrna D."/>
            <person name="Kulathinal R.J."/>
            <person name="Kumar S."/>
            <person name="Kwok R."/>
            <person name="Lander E."/>
            <person name="Langley C.H."/>
            <person name="Lapoint R."/>
            <person name="Lazzaro B.P."/>
            <person name="Lee S.J."/>
            <person name="Levesque L."/>
            <person name="Li R."/>
            <person name="Lin C.F."/>
            <person name="Lin M.F."/>
            <person name="Lindblad-Toh K."/>
            <person name="Llopart A."/>
            <person name="Long M."/>
            <person name="Low L."/>
            <person name="Lozovsky E."/>
            <person name="Lu J."/>
            <person name="Luo M."/>
            <person name="Machado C.A."/>
            <person name="Makalowski W."/>
            <person name="Marzo M."/>
            <person name="Matsuda M."/>
            <person name="Matzkin L."/>
            <person name="McAllister B."/>
            <person name="McBride C.S."/>
            <person name="McKernan B."/>
            <person name="McKernan K."/>
            <person name="Mendez-Lago M."/>
            <person name="Minx P."/>
            <person name="Mollenhauer M.U."/>
            <person name="Montooth K."/>
            <person name="Mount S.M."/>
            <person name="Mu X."/>
            <person name="Myers E."/>
            <person name="Negre B."/>
            <person name="Newfeld S."/>
            <person name="Nielsen R."/>
            <person name="Noor M.A."/>
            <person name="O'Grady P."/>
            <person name="Pachter L."/>
            <person name="Papaceit M."/>
            <person name="Parisi M.J."/>
            <person name="Parisi M."/>
            <person name="Parts L."/>
            <person name="Pedersen J.S."/>
            <person name="Pesole G."/>
            <person name="Phillippy A.M."/>
            <person name="Ponting C.P."/>
            <person name="Pop M."/>
            <person name="Porcelli D."/>
            <person name="Powell J.R."/>
            <person name="Prohaska S."/>
            <person name="Pruitt K."/>
            <person name="Puig M."/>
            <person name="Quesneville H."/>
            <person name="Ram K.R."/>
            <person name="Rand D."/>
            <person name="Rasmussen M.D."/>
            <person name="Reed L.K."/>
            <person name="Reenan R."/>
            <person name="Reily A."/>
            <person name="Remington K.A."/>
            <person name="Rieger T.T."/>
            <person name="Ritchie M.G."/>
            <person name="Robin C."/>
            <person name="Rogers Y.H."/>
            <person name="Rohde C."/>
            <person name="Rozas J."/>
            <person name="Rubenfield M.J."/>
            <person name="Ruiz A."/>
            <person name="Russo S."/>
            <person name="Salzberg S.L."/>
            <person name="Sanchez-Gracia A."/>
            <person name="Saranga D.J."/>
            <person name="Sato H."/>
            <person name="Schaeffer S.W."/>
            <person name="Schatz M.C."/>
            <person name="Schlenke T."/>
            <person name="Schwartz R."/>
            <person name="Segarra C."/>
            <person name="Singh R.S."/>
            <person name="Sirot L."/>
            <person name="Sirota M."/>
            <person name="Sisneros N.B."/>
            <person name="Smith C.D."/>
            <person name="Smith T.F."/>
            <person name="Spieth J."/>
            <person name="Stage D.E."/>
            <person name="Stark A."/>
            <person name="Stephan W."/>
            <person name="Strausberg R.L."/>
            <person name="Strempel S."/>
            <person name="Sturgill D."/>
            <person name="Sutton G."/>
            <person name="Sutton G.G."/>
            <person name="Tao W."/>
            <person name="Teichmann S."/>
            <person name="Tobari Y.N."/>
            <person name="Tomimura Y."/>
            <person name="Tsolas J.M."/>
            <person name="Valente V.L."/>
            <person name="Venter E."/>
            <person name="Venter J.C."/>
            <person name="Vicario S."/>
            <person name="Vieira F.G."/>
            <person name="Vilella A.J."/>
            <person name="Villasante A."/>
            <person name="Walenz B."/>
            <person name="Wang J."/>
            <person name="Wasserman M."/>
            <person name="Watts T."/>
            <person name="Wilson D."/>
            <person name="Wilson R.K."/>
            <person name="Wing R.A."/>
            <person name="Wolfner M.F."/>
            <person name="Wong A."/>
            <person name="Wong G.K."/>
            <person name="Wu C.I."/>
            <person name="Wu G."/>
            <person name="Yamamoto D."/>
            <person name="Yang H.P."/>
            <person name="Yang S.P."/>
            <person name="Yorke J.A."/>
            <person name="Yoshida K."/>
            <person name="Zdobnov E."/>
            <person name="Zhang P."/>
            <person name="Zhang Y."/>
            <person name="Zimin A.V."/>
            <person name="Baldwin J."/>
            <person name="Abdouelleil A."/>
            <person name="Abdulkadir J."/>
            <person name="Abebe A."/>
            <person name="Abera B."/>
            <person name="Abreu J."/>
            <person name="Acer S.C."/>
            <person name="Aftuck L."/>
            <person name="Alexander A."/>
            <person name="An P."/>
            <person name="Anderson E."/>
            <person name="Anderson S."/>
            <person name="Arachi H."/>
            <person name="Azer M."/>
            <person name="Bachantsang P."/>
            <person name="Barry A."/>
            <person name="Bayul T."/>
            <person name="Berlin A."/>
            <person name="Bessette D."/>
            <person name="Bloom T."/>
            <person name="Blye J."/>
            <person name="Boguslavskiy L."/>
            <person name="Bonnet C."/>
            <person name="Boukhgalter B."/>
            <person name="Bourzgui I."/>
            <person name="Brown A."/>
            <person name="Cahill P."/>
            <person name="Channer S."/>
            <person name="Cheshatsang Y."/>
            <person name="Chuda L."/>
            <person name="Citroen M."/>
            <person name="Collymore A."/>
            <person name="Cooke P."/>
            <person name="Costello M."/>
            <person name="D'Aco K."/>
            <person name="Daza R."/>
            <person name="De Haan G."/>
            <person name="DeGray S."/>
            <person name="DeMaso C."/>
            <person name="Dhargay N."/>
            <person name="Dooley K."/>
            <person name="Dooley E."/>
            <person name="Doricent M."/>
            <person name="Dorje P."/>
            <person name="Dorjee K."/>
            <person name="Dupes A."/>
            <person name="Elong R."/>
            <person name="Falk J."/>
            <person name="Farina A."/>
            <person name="Faro S."/>
            <person name="Ferguson D."/>
            <person name="Fisher S."/>
            <person name="Foley C.D."/>
            <person name="Franke A."/>
            <person name="Friedrich D."/>
            <person name="Gadbois L."/>
            <person name="Gearin G."/>
            <person name="Gearin C.R."/>
            <person name="Giannoukos G."/>
            <person name="Goode T."/>
            <person name="Graham J."/>
            <person name="Grandbois E."/>
            <person name="Grewal S."/>
            <person name="Gyaltsen K."/>
            <person name="Hafez N."/>
            <person name="Hagos B."/>
            <person name="Hall J."/>
            <person name="Henson C."/>
            <person name="Hollinger A."/>
            <person name="Honan T."/>
            <person name="Huard M.D."/>
            <person name="Hughes L."/>
            <person name="Hurhula B."/>
            <person name="Husby M.E."/>
            <person name="Kamat A."/>
            <person name="Kanga B."/>
            <person name="Kashin S."/>
            <person name="Khazanovich D."/>
            <person name="Kisner P."/>
            <person name="Lance K."/>
            <person name="Lara M."/>
            <person name="Lee W."/>
            <person name="Lennon N."/>
            <person name="Letendre F."/>
            <person name="LeVine R."/>
            <person name="Lipovsky A."/>
            <person name="Liu X."/>
            <person name="Liu J."/>
            <person name="Liu S."/>
            <person name="Lokyitsang T."/>
            <person name="Lokyitsang Y."/>
            <person name="Lubonja R."/>
            <person name="Lui A."/>
            <person name="MacDonald P."/>
            <person name="Magnisalis V."/>
            <person name="Maru K."/>
            <person name="Matthews C."/>
            <person name="McCusker W."/>
            <person name="McDonough S."/>
            <person name="Mehta T."/>
            <person name="Meldrim J."/>
            <person name="Meneus L."/>
            <person name="Mihai O."/>
            <person name="Mihalev A."/>
            <person name="Mihova T."/>
            <person name="Mittelman R."/>
            <person name="Mlenga V."/>
            <person name="Montmayeur A."/>
            <person name="Mulrain L."/>
            <person name="Navidi A."/>
            <person name="Naylor J."/>
            <person name="Negash T."/>
            <person name="Nguyen T."/>
            <person name="Nguyen N."/>
            <person name="Nicol R."/>
            <person name="Norbu C."/>
            <person name="Norbu N."/>
            <person name="Novod N."/>
            <person name="O'Neill B."/>
            <person name="Osman S."/>
            <person name="Markiewicz E."/>
            <person name="Oyono O.L."/>
            <person name="Patti C."/>
            <person name="Phunkhang P."/>
            <person name="Pierre F."/>
            <person name="Priest M."/>
            <person name="Raghuraman S."/>
            <person name="Rege F."/>
            <person name="Reyes R."/>
            <person name="Rise C."/>
            <person name="Rogov P."/>
            <person name="Ross K."/>
            <person name="Ryan E."/>
            <person name="Settipalli S."/>
            <person name="Shea T."/>
            <person name="Sherpa N."/>
            <person name="Shi L."/>
            <person name="Shih D."/>
            <person name="Sparrow T."/>
            <person name="Spaulding J."/>
            <person name="Stalker J."/>
            <person name="Stange-Thomann N."/>
            <person name="Stavropoulos S."/>
            <person name="Stone C."/>
            <person name="Strader C."/>
            <person name="Tesfaye S."/>
            <person name="Thomson T."/>
            <person name="Thoulutsang Y."/>
            <person name="Thoulutsang D."/>
            <person name="Topham K."/>
            <person name="Topping I."/>
            <person name="Tsamla T."/>
            <person name="Vassiliev H."/>
            <person name="Vo A."/>
            <person name="Wangchuk T."/>
            <person name="Wangdi T."/>
            <person name="Weiand M."/>
            <person name="Wilkinson J."/>
            <person name="Wilson A."/>
            <person name="Yadav S."/>
            <person name="Young G."/>
            <person name="Yu Q."/>
            <person name="Zembek L."/>
            <person name="Zhong D."/>
            <person name="Zimmer A."/>
            <person name="Zwirko Z."/>
            <person name="Jaffe D.B."/>
            <person name="Alvarez P."/>
            <person name="Brockman W."/>
            <person name="Butler J."/>
            <person name="Chin C."/>
            <person name="Gnerre S."/>
            <person name="Grabherr M."/>
            <person name="Kleber M."/>
            <person name="Mauceli E."/>
            <person name="MacCallum I."/>
        </authorList>
    </citation>
    <scope>NUCLEOTIDE SEQUENCE [LARGE SCALE GENOMIC DNA]</scope>
    <source>
        <strain evidence="4">Tucson 15081-1352.22</strain>
    </source>
</reference>
<accession>B4KCG2</accession>